<evidence type="ECO:0000313" key="3">
    <source>
        <dbReference type="Proteomes" id="UP000830055"/>
    </source>
</evidence>
<proteinExistence type="predicted"/>
<evidence type="ECO:0000313" key="2">
    <source>
        <dbReference type="EMBL" id="BDD88692.1"/>
    </source>
</evidence>
<reference evidence="2 3" key="1">
    <citation type="submission" date="2022-01" db="EMBL/GenBank/DDBJ databases">
        <title>Desulfofustis limnae sp. nov., a novel mesophilic sulfate-reducing bacterium isolated from marsh soil.</title>
        <authorList>
            <person name="Watanabe M."/>
            <person name="Takahashi A."/>
            <person name="Kojima H."/>
            <person name="Fukui M."/>
        </authorList>
    </citation>
    <scope>NUCLEOTIDE SEQUENCE [LARGE SCALE GENOMIC DNA]</scope>
    <source>
        <strain evidence="2 3">PPLL</strain>
    </source>
</reference>
<accession>A0ABN6MC89</accession>
<keyword evidence="3" id="KW-1185">Reference proteome</keyword>
<dbReference type="EMBL" id="AP025516">
    <property type="protein sequence ID" value="BDD88692.1"/>
    <property type="molecule type" value="Genomic_DNA"/>
</dbReference>
<feature type="region of interest" description="Disordered" evidence="1">
    <location>
        <begin position="1"/>
        <end position="20"/>
    </location>
</feature>
<dbReference type="RefSeq" id="WP_284152026.1">
    <property type="nucleotide sequence ID" value="NZ_AP025516.1"/>
</dbReference>
<organism evidence="2 3">
    <name type="scientific">Desulfofustis limnaeus</name>
    <dbReference type="NCBI Taxonomy" id="2740163"/>
    <lineage>
        <taxon>Bacteria</taxon>
        <taxon>Pseudomonadati</taxon>
        <taxon>Thermodesulfobacteriota</taxon>
        <taxon>Desulfobulbia</taxon>
        <taxon>Desulfobulbales</taxon>
        <taxon>Desulfocapsaceae</taxon>
        <taxon>Desulfofustis</taxon>
    </lineage>
</organism>
<name>A0ABN6MC89_9BACT</name>
<protein>
    <submittedName>
        <fullName evidence="2">Uncharacterized protein</fullName>
    </submittedName>
</protein>
<dbReference type="Proteomes" id="UP000830055">
    <property type="component" value="Chromosome"/>
</dbReference>
<sequence length="104" mass="10921">MQPVRVARPPGDKPGPPIGDPLIVTEQVAVARGIAEIDHACSDRLISTAVCGLVGWIAPGSYGLLELDEGARPGLLTGYEITVTLDGDAYTIDTMLTMETEDEG</sequence>
<gene>
    <name evidence="2" type="ORF">DPPLL_30570</name>
</gene>
<evidence type="ECO:0000256" key="1">
    <source>
        <dbReference type="SAM" id="MobiDB-lite"/>
    </source>
</evidence>